<proteinExistence type="inferred from homology"/>
<comment type="function">
    <text evidence="7">Specifically dimethylates two adjacent adenosines (A1518 and A1519) in the loop of a conserved hairpin near the 3'-end of 16S rRNA in the 30S particle. May play a critical role in biogenesis of 30S subunits.</text>
</comment>
<accession>A0A1F8EZQ6</accession>
<evidence type="ECO:0000256" key="7">
    <source>
        <dbReference type="HAMAP-Rule" id="MF_00607"/>
    </source>
</evidence>
<protein>
    <recommendedName>
        <fullName evidence="7">Ribosomal RNA small subunit methyltransferase A</fullName>
        <ecNumber evidence="7">2.1.1.182</ecNumber>
    </recommendedName>
    <alternativeName>
        <fullName evidence="7">16S rRNA (adenine(1518)-N(6)/adenine(1519)-N(6))-dimethyltransferase</fullName>
    </alternativeName>
    <alternativeName>
        <fullName evidence="7">16S rRNA dimethyladenosine transferase</fullName>
    </alternativeName>
    <alternativeName>
        <fullName evidence="7">16S rRNA dimethylase</fullName>
    </alternativeName>
    <alternativeName>
        <fullName evidence="7">S-adenosylmethionine-6-N', N'-adenosyl(rRNA) dimethyltransferase</fullName>
    </alternativeName>
</protein>
<keyword evidence="5 7" id="KW-0949">S-adenosyl-L-methionine</keyword>
<dbReference type="InterPro" id="IPR020596">
    <property type="entry name" value="rRNA_Ade_Mease_Trfase_CS"/>
</dbReference>
<evidence type="ECO:0000313" key="10">
    <source>
        <dbReference type="EMBL" id="OGN06354.1"/>
    </source>
</evidence>
<comment type="subcellular location">
    <subcellularLocation>
        <location evidence="7">Cytoplasm</location>
    </subcellularLocation>
</comment>
<dbReference type="PANTHER" id="PTHR11727">
    <property type="entry name" value="DIMETHYLADENOSINE TRANSFERASE"/>
    <property type="match status" value="1"/>
</dbReference>
<dbReference type="GO" id="GO:0003723">
    <property type="term" value="F:RNA binding"/>
    <property type="evidence" value="ECO:0007669"/>
    <property type="project" value="UniProtKB-UniRule"/>
</dbReference>
<dbReference type="InterPro" id="IPR011530">
    <property type="entry name" value="rRNA_adenine_dimethylase"/>
</dbReference>
<dbReference type="EC" id="2.1.1.182" evidence="7"/>
<sequence>MFTPKKSLGQNWLINPRILDEIISAAELNSNDIVVEIGPGTGNLTIKLVQKAGTVIGIEKDRRLIDYLNEKFKNQANVKIIEADILEFDPCRLSLVAGRYKVIGNIPYYITSNLLRTIFESASWRMAQPQLIVLTIQKEVAQRIMAKPPHTNLLALSVQYYTEPEIISYVSKNNFRPIPKVDSAIIKLATRDKQQATKQETEDLFRLIKAGFGGKRKQLASNLAKQLKTRKEKIVEIFEKLNLNPIIRAENLSLEQWEMLNTYLLK</sequence>
<dbReference type="Proteomes" id="UP000176834">
    <property type="component" value="Unassembled WGS sequence"/>
</dbReference>
<name>A0A1F8EZQ6_9BACT</name>
<gene>
    <name evidence="7" type="primary">rsmA</name>
    <name evidence="7" type="synonym">ksgA</name>
    <name evidence="10" type="ORF">A3B86_04575</name>
</gene>
<dbReference type="AlphaFoldDB" id="A0A1F8EZQ6"/>
<evidence type="ECO:0000256" key="1">
    <source>
        <dbReference type="ARBA" id="ARBA00022490"/>
    </source>
</evidence>
<dbReference type="InterPro" id="IPR020598">
    <property type="entry name" value="rRNA_Ade_methylase_Trfase_N"/>
</dbReference>
<keyword evidence="3 7" id="KW-0489">Methyltransferase</keyword>
<comment type="catalytic activity">
    <reaction evidence="7">
        <text>adenosine(1518)/adenosine(1519) in 16S rRNA + 4 S-adenosyl-L-methionine = N(6)-dimethyladenosine(1518)/N(6)-dimethyladenosine(1519) in 16S rRNA + 4 S-adenosyl-L-homocysteine + 4 H(+)</text>
        <dbReference type="Rhea" id="RHEA:19609"/>
        <dbReference type="Rhea" id="RHEA-COMP:10232"/>
        <dbReference type="Rhea" id="RHEA-COMP:10233"/>
        <dbReference type="ChEBI" id="CHEBI:15378"/>
        <dbReference type="ChEBI" id="CHEBI:57856"/>
        <dbReference type="ChEBI" id="CHEBI:59789"/>
        <dbReference type="ChEBI" id="CHEBI:74411"/>
        <dbReference type="ChEBI" id="CHEBI:74493"/>
        <dbReference type="EC" id="2.1.1.182"/>
    </reaction>
</comment>
<dbReference type="EMBL" id="MGJN01000020">
    <property type="protein sequence ID" value="OGN06354.1"/>
    <property type="molecule type" value="Genomic_DNA"/>
</dbReference>
<dbReference type="GO" id="GO:0005829">
    <property type="term" value="C:cytosol"/>
    <property type="evidence" value="ECO:0007669"/>
    <property type="project" value="TreeGrafter"/>
</dbReference>
<keyword evidence="6 7" id="KW-0694">RNA-binding</keyword>
<feature type="binding site" evidence="7 8">
    <location>
        <position position="13"/>
    </location>
    <ligand>
        <name>S-adenosyl-L-methionine</name>
        <dbReference type="ChEBI" id="CHEBI:59789"/>
    </ligand>
</feature>
<dbReference type="InterPro" id="IPR023165">
    <property type="entry name" value="rRNA_Ade_diMease-like_C"/>
</dbReference>
<keyword evidence="2 7" id="KW-0698">rRNA processing</keyword>
<dbReference type="Gene3D" id="1.10.8.100">
    <property type="entry name" value="Ribosomal RNA adenine dimethylase-like, domain 2"/>
    <property type="match status" value="1"/>
</dbReference>
<evidence type="ECO:0000313" key="11">
    <source>
        <dbReference type="Proteomes" id="UP000176834"/>
    </source>
</evidence>
<evidence type="ECO:0000259" key="9">
    <source>
        <dbReference type="SMART" id="SM00650"/>
    </source>
</evidence>
<evidence type="ECO:0000256" key="6">
    <source>
        <dbReference type="ARBA" id="ARBA00022884"/>
    </source>
</evidence>
<feature type="domain" description="Ribosomal RNA adenine methylase transferase N-terminal" evidence="9">
    <location>
        <begin position="18"/>
        <end position="192"/>
    </location>
</feature>
<evidence type="ECO:0000256" key="8">
    <source>
        <dbReference type="PROSITE-ProRule" id="PRU01026"/>
    </source>
</evidence>
<feature type="binding site" evidence="7 8">
    <location>
        <position position="105"/>
    </location>
    <ligand>
        <name>S-adenosyl-L-methionine</name>
        <dbReference type="ChEBI" id="CHEBI:59789"/>
    </ligand>
</feature>
<organism evidence="10 11">
    <name type="scientific">Candidatus Yanofskybacteria bacterium RIFCSPHIGHO2_02_FULL_38_22b</name>
    <dbReference type="NCBI Taxonomy" id="1802673"/>
    <lineage>
        <taxon>Bacteria</taxon>
        <taxon>Candidatus Yanofskyibacteriota</taxon>
    </lineage>
</organism>
<dbReference type="Pfam" id="PF00398">
    <property type="entry name" value="RrnaAD"/>
    <property type="match status" value="1"/>
</dbReference>
<dbReference type="InterPro" id="IPR001737">
    <property type="entry name" value="KsgA/Erm"/>
</dbReference>
<dbReference type="HAMAP" id="MF_00607">
    <property type="entry name" value="16SrRNA_methyltr_A"/>
    <property type="match status" value="1"/>
</dbReference>
<evidence type="ECO:0000256" key="4">
    <source>
        <dbReference type="ARBA" id="ARBA00022679"/>
    </source>
</evidence>
<dbReference type="NCBIfam" id="TIGR00755">
    <property type="entry name" value="ksgA"/>
    <property type="match status" value="1"/>
</dbReference>
<keyword evidence="1 7" id="KW-0963">Cytoplasm</keyword>
<feature type="binding site" evidence="7 8">
    <location>
        <position position="84"/>
    </location>
    <ligand>
        <name>S-adenosyl-L-methionine</name>
        <dbReference type="ChEBI" id="CHEBI:59789"/>
    </ligand>
</feature>
<dbReference type="SMART" id="SM00650">
    <property type="entry name" value="rADc"/>
    <property type="match status" value="1"/>
</dbReference>
<reference evidence="10 11" key="1">
    <citation type="journal article" date="2016" name="Nat. Commun.">
        <title>Thousands of microbial genomes shed light on interconnected biogeochemical processes in an aquifer system.</title>
        <authorList>
            <person name="Anantharaman K."/>
            <person name="Brown C.T."/>
            <person name="Hug L.A."/>
            <person name="Sharon I."/>
            <person name="Castelle C.J."/>
            <person name="Probst A.J."/>
            <person name="Thomas B.C."/>
            <person name="Singh A."/>
            <person name="Wilkins M.J."/>
            <person name="Karaoz U."/>
            <person name="Brodie E.L."/>
            <person name="Williams K.H."/>
            <person name="Hubbard S.S."/>
            <person name="Banfield J.F."/>
        </authorList>
    </citation>
    <scope>NUCLEOTIDE SEQUENCE [LARGE SCALE GENOMIC DNA]</scope>
</reference>
<dbReference type="PROSITE" id="PS51689">
    <property type="entry name" value="SAM_RNA_A_N6_MT"/>
    <property type="match status" value="1"/>
</dbReference>
<keyword evidence="4 7" id="KW-0808">Transferase</keyword>
<evidence type="ECO:0000256" key="2">
    <source>
        <dbReference type="ARBA" id="ARBA00022552"/>
    </source>
</evidence>
<evidence type="ECO:0000256" key="5">
    <source>
        <dbReference type="ARBA" id="ARBA00022691"/>
    </source>
</evidence>
<feature type="binding site" evidence="7 8">
    <location>
        <position position="38"/>
    </location>
    <ligand>
        <name>S-adenosyl-L-methionine</name>
        <dbReference type="ChEBI" id="CHEBI:59789"/>
    </ligand>
</feature>
<feature type="binding site" evidence="7 8">
    <location>
        <position position="11"/>
    </location>
    <ligand>
        <name>S-adenosyl-L-methionine</name>
        <dbReference type="ChEBI" id="CHEBI:59789"/>
    </ligand>
</feature>
<feature type="binding site" evidence="7 8">
    <location>
        <position position="59"/>
    </location>
    <ligand>
        <name>S-adenosyl-L-methionine</name>
        <dbReference type="ChEBI" id="CHEBI:59789"/>
    </ligand>
</feature>
<dbReference type="PANTHER" id="PTHR11727:SF7">
    <property type="entry name" value="DIMETHYLADENOSINE TRANSFERASE-RELATED"/>
    <property type="match status" value="1"/>
</dbReference>
<dbReference type="SUPFAM" id="SSF53335">
    <property type="entry name" value="S-adenosyl-L-methionine-dependent methyltransferases"/>
    <property type="match status" value="1"/>
</dbReference>
<dbReference type="PROSITE" id="PS01131">
    <property type="entry name" value="RRNA_A_DIMETH"/>
    <property type="match status" value="1"/>
</dbReference>
<dbReference type="CDD" id="cd02440">
    <property type="entry name" value="AdoMet_MTases"/>
    <property type="match status" value="1"/>
</dbReference>
<dbReference type="InterPro" id="IPR029063">
    <property type="entry name" value="SAM-dependent_MTases_sf"/>
</dbReference>
<evidence type="ECO:0000256" key="3">
    <source>
        <dbReference type="ARBA" id="ARBA00022603"/>
    </source>
</evidence>
<dbReference type="GO" id="GO:0052908">
    <property type="term" value="F:16S rRNA (adenine(1518)-N(6)/adenine(1519)-N(6))-dimethyltransferase activity"/>
    <property type="evidence" value="ECO:0007669"/>
    <property type="project" value="UniProtKB-EC"/>
</dbReference>
<comment type="similarity">
    <text evidence="7">Belongs to the class I-like SAM-binding methyltransferase superfamily. rRNA adenine N(6)-methyltransferase family. RsmA subfamily.</text>
</comment>
<dbReference type="Gene3D" id="3.40.50.150">
    <property type="entry name" value="Vaccinia Virus protein VP39"/>
    <property type="match status" value="1"/>
</dbReference>
<comment type="caution">
    <text evidence="10">The sequence shown here is derived from an EMBL/GenBank/DDBJ whole genome shotgun (WGS) entry which is preliminary data.</text>
</comment>